<dbReference type="PROSITE" id="PS51130">
    <property type="entry name" value="PDXT_SNO_2"/>
    <property type="match status" value="1"/>
</dbReference>
<comment type="similarity">
    <text evidence="1">Belongs to the glutaminase PdxT/SNO family.</text>
</comment>
<dbReference type="GO" id="GO:0016829">
    <property type="term" value="F:lyase activity"/>
    <property type="evidence" value="ECO:0007669"/>
    <property type="project" value="UniProtKB-KW"/>
</dbReference>
<sequence length="235" mass="26078">MLAGSGSLGDSNPSITLGVMAVQGAFLEHQVSLQKAAEQLSQRPSLTVREVRHADDVTSDLQGLIIPGGESTTMSLFLRCNNMEEPLRDWIGQENHVTWGTCAGMILLSKQMEHQKEGGQSSLGMTDTLVSRNYFGRQVDSFEADLPITHPRLLNDPSTKKEYFRGVFIRAPAVLEVTDPAVEVLASLRLSEKVAPVVVAFRQGRILSTAFHPELTEDLRWHRYFLEMVLGEMKV</sequence>
<feature type="binding site" evidence="9">
    <location>
        <position position="132"/>
    </location>
    <ligand>
        <name>L-glutamine</name>
        <dbReference type="ChEBI" id="CHEBI:58359"/>
    </ligand>
</feature>
<comment type="caution">
    <text evidence="10">The sequence shown here is derived from an EMBL/GenBank/DDBJ whole genome shotgun (WGS) entry which is preliminary data.</text>
</comment>
<feature type="binding site" evidence="9">
    <location>
        <begin position="69"/>
        <end position="71"/>
    </location>
    <ligand>
        <name>L-glutamine</name>
        <dbReference type="ChEBI" id="CHEBI:58359"/>
    </ligand>
</feature>
<feature type="active site" description="Charge relay system" evidence="8">
    <location>
        <position position="214"/>
    </location>
</feature>
<keyword evidence="6" id="KW-0456">Lyase</keyword>
<evidence type="ECO:0000256" key="1">
    <source>
        <dbReference type="ARBA" id="ARBA00008345"/>
    </source>
</evidence>
<keyword evidence="5" id="KW-0315">Glutamine amidotransferase</keyword>
<dbReference type="NCBIfam" id="TIGR03800">
    <property type="entry name" value="PLP_synth_Pdx2"/>
    <property type="match status" value="1"/>
</dbReference>
<evidence type="ECO:0000256" key="4">
    <source>
        <dbReference type="ARBA" id="ARBA00022898"/>
    </source>
</evidence>
<reference evidence="10 11" key="1">
    <citation type="submission" date="2024-02" db="EMBL/GenBank/DDBJ databases">
        <title>Chromosome-scale genome assembly of the rough periwinkle Littorina saxatilis.</title>
        <authorList>
            <person name="De Jode A."/>
            <person name="Faria R."/>
            <person name="Formenti G."/>
            <person name="Sims Y."/>
            <person name="Smith T.P."/>
            <person name="Tracey A."/>
            <person name="Wood J.M.D."/>
            <person name="Zagrodzka Z.B."/>
            <person name="Johannesson K."/>
            <person name="Butlin R.K."/>
            <person name="Leder E.H."/>
        </authorList>
    </citation>
    <scope>NUCLEOTIDE SEQUENCE [LARGE SCALE GENOMIC DNA]</scope>
    <source>
        <strain evidence="10">Snail1</strain>
        <tissue evidence="10">Muscle</tissue>
    </source>
</reference>
<dbReference type="GO" id="GO:0004359">
    <property type="term" value="F:glutaminase activity"/>
    <property type="evidence" value="ECO:0007669"/>
    <property type="project" value="UniProtKB-EC"/>
</dbReference>
<protein>
    <recommendedName>
        <fullName evidence="2">glutaminase</fullName>
        <ecNumber evidence="2">3.5.1.2</ecNumber>
    </recommendedName>
</protein>
<dbReference type="InterPro" id="IPR021196">
    <property type="entry name" value="PdxT/SNO_CS"/>
</dbReference>
<dbReference type="AlphaFoldDB" id="A0AAN9G910"/>
<evidence type="ECO:0000256" key="6">
    <source>
        <dbReference type="ARBA" id="ARBA00023239"/>
    </source>
</evidence>
<keyword evidence="11" id="KW-1185">Reference proteome</keyword>
<dbReference type="Pfam" id="PF01174">
    <property type="entry name" value="SNO"/>
    <property type="match status" value="1"/>
</dbReference>
<dbReference type="InterPro" id="IPR002161">
    <property type="entry name" value="PdxT/SNO"/>
</dbReference>
<dbReference type="PANTHER" id="PTHR31559:SF0">
    <property type="entry name" value="PYRIDOXAL 5'-PHOSPHATE SYNTHASE SUBUNIT SNO1-RELATED"/>
    <property type="match status" value="1"/>
</dbReference>
<dbReference type="GO" id="GO:0008614">
    <property type="term" value="P:pyridoxine metabolic process"/>
    <property type="evidence" value="ECO:0007669"/>
    <property type="project" value="TreeGrafter"/>
</dbReference>
<keyword evidence="4" id="KW-0663">Pyridoxal phosphate</keyword>
<dbReference type="EC" id="3.5.1.2" evidence="2"/>
<dbReference type="EMBL" id="JBAMIC010000012">
    <property type="protein sequence ID" value="KAK7099437.1"/>
    <property type="molecule type" value="Genomic_DNA"/>
</dbReference>
<dbReference type="GO" id="GO:0005829">
    <property type="term" value="C:cytosol"/>
    <property type="evidence" value="ECO:0007669"/>
    <property type="project" value="TreeGrafter"/>
</dbReference>
<organism evidence="10 11">
    <name type="scientific">Littorina saxatilis</name>
    <dbReference type="NCBI Taxonomy" id="31220"/>
    <lineage>
        <taxon>Eukaryota</taxon>
        <taxon>Metazoa</taxon>
        <taxon>Spiralia</taxon>
        <taxon>Lophotrochozoa</taxon>
        <taxon>Mollusca</taxon>
        <taxon>Gastropoda</taxon>
        <taxon>Caenogastropoda</taxon>
        <taxon>Littorinimorpha</taxon>
        <taxon>Littorinoidea</taxon>
        <taxon>Littorinidae</taxon>
        <taxon>Littorina</taxon>
    </lineage>
</organism>
<evidence type="ECO:0000313" key="11">
    <source>
        <dbReference type="Proteomes" id="UP001374579"/>
    </source>
</evidence>
<gene>
    <name evidence="10" type="ORF">V1264_003577</name>
</gene>
<evidence type="ECO:0000256" key="8">
    <source>
        <dbReference type="PIRSR" id="PIRSR005639-1"/>
    </source>
</evidence>
<evidence type="ECO:0000256" key="7">
    <source>
        <dbReference type="ARBA" id="ARBA00049534"/>
    </source>
</evidence>
<dbReference type="GO" id="GO:0042823">
    <property type="term" value="P:pyridoxal phosphate biosynthetic process"/>
    <property type="evidence" value="ECO:0007669"/>
    <property type="project" value="InterPro"/>
</dbReference>
<evidence type="ECO:0000313" key="10">
    <source>
        <dbReference type="EMBL" id="KAK7099437.1"/>
    </source>
</evidence>
<name>A0AAN9G910_9CAEN</name>
<dbReference type="PANTHER" id="PTHR31559">
    <property type="entry name" value="PYRIDOXAL 5'-PHOSPHATE SYNTHASE SUBUNIT SNO"/>
    <property type="match status" value="1"/>
</dbReference>
<dbReference type="PROSITE" id="PS01236">
    <property type="entry name" value="PDXT_SNO_1"/>
    <property type="match status" value="1"/>
</dbReference>
<keyword evidence="3" id="KW-0378">Hydrolase</keyword>
<dbReference type="PIRSF" id="PIRSF005639">
    <property type="entry name" value="Glut_amidoT_SNO"/>
    <property type="match status" value="1"/>
</dbReference>
<dbReference type="Proteomes" id="UP001374579">
    <property type="component" value="Unassembled WGS sequence"/>
</dbReference>
<dbReference type="GO" id="GO:1903600">
    <property type="term" value="C:glutaminase complex"/>
    <property type="evidence" value="ECO:0007669"/>
    <property type="project" value="TreeGrafter"/>
</dbReference>
<evidence type="ECO:0000256" key="2">
    <source>
        <dbReference type="ARBA" id="ARBA00012918"/>
    </source>
</evidence>
<evidence type="ECO:0000256" key="9">
    <source>
        <dbReference type="PIRSR" id="PIRSR005639-2"/>
    </source>
</evidence>
<dbReference type="SUPFAM" id="SSF52317">
    <property type="entry name" value="Class I glutamine amidotransferase-like"/>
    <property type="match status" value="1"/>
</dbReference>
<accession>A0AAN9G910</accession>
<dbReference type="CDD" id="cd01749">
    <property type="entry name" value="GATase1_PB"/>
    <property type="match status" value="1"/>
</dbReference>
<feature type="active site" description="Charge relay system" evidence="8">
    <location>
        <position position="212"/>
    </location>
</feature>
<dbReference type="InterPro" id="IPR029062">
    <property type="entry name" value="Class_I_gatase-like"/>
</dbReference>
<dbReference type="Gene3D" id="3.40.50.880">
    <property type="match status" value="1"/>
</dbReference>
<evidence type="ECO:0000256" key="5">
    <source>
        <dbReference type="ARBA" id="ARBA00022962"/>
    </source>
</evidence>
<dbReference type="FunFam" id="3.40.50.880:FF:000041">
    <property type="entry name" value="Glutamine amidotransferase subunit pdxT, putative"/>
    <property type="match status" value="1"/>
</dbReference>
<feature type="binding site" evidence="9">
    <location>
        <begin position="169"/>
        <end position="170"/>
    </location>
    <ligand>
        <name>L-glutamine</name>
        <dbReference type="ChEBI" id="CHEBI:58359"/>
    </ligand>
</feature>
<dbReference type="HAMAP" id="MF_01615">
    <property type="entry name" value="PdxT"/>
    <property type="match status" value="1"/>
</dbReference>
<dbReference type="PROSITE" id="PS51273">
    <property type="entry name" value="GATASE_TYPE_1"/>
    <property type="match status" value="1"/>
</dbReference>
<evidence type="ECO:0000256" key="3">
    <source>
        <dbReference type="ARBA" id="ARBA00022801"/>
    </source>
</evidence>
<proteinExistence type="inferred from homology"/>
<feature type="active site" description="Nucleophile" evidence="8">
    <location>
        <position position="102"/>
    </location>
</feature>
<comment type="catalytic activity">
    <reaction evidence="7">
        <text>L-glutamine + H2O = L-glutamate + NH4(+)</text>
        <dbReference type="Rhea" id="RHEA:15889"/>
        <dbReference type="ChEBI" id="CHEBI:15377"/>
        <dbReference type="ChEBI" id="CHEBI:28938"/>
        <dbReference type="ChEBI" id="CHEBI:29985"/>
        <dbReference type="ChEBI" id="CHEBI:58359"/>
        <dbReference type="EC" id="3.5.1.2"/>
    </reaction>
</comment>